<dbReference type="Proteomes" id="UP000642748">
    <property type="component" value="Unassembled WGS sequence"/>
</dbReference>
<organism evidence="3 4">
    <name type="scientific">Rugosimonospora africana</name>
    <dbReference type="NCBI Taxonomy" id="556532"/>
    <lineage>
        <taxon>Bacteria</taxon>
        <taxon>Bacillati</taxon>
        <taxon>Actinomycetota</taxon>
        <taxon>Actinomycetes</taxon>
        <taxon>Micromonosporales</taxon>
        <taxon>Micromonosporaceae</taxon>
        <taxon>Rugosimonospora</taxon>
    </lineage>
</organism>
<feature type="chain" id="PRO_5038962837" description="Lipoprotein" evidence="2">
    <location>
        <begin position="20"/>
        <end position="229"/>
    </location>
</feature>
<name>A0A8J3QQP8_9ACTN</name>
<dbReference type="EMBL" id="BONZ01000027">
    <property type="protein sequence ID" value="GIH14794.1"/>
    <property type="molecule type" value="Genomic_DNA"/>
</dbReference>
<evidence type="ECO:0008006" key="5">
    <source>
        <dbReference type="Google" id="ProtNLM"/>
    </source>
</evidence>
<evidence type="ECO:0000313" key="3">
    <source>
        <dbReference type="EMBL" id="GIH14794.1"/>
    </source>
</evidence>
<feature type="signal peptide" evidence="2">
    <location>
        <begin position="1"/>
        <end position="19"/>
    </location>
</feature>
<accession>A0A8J3QQP8</accession>
<feature type="compositionally biased region" description="Low complexity" evidence="1">
    <location>
        <begin position="73"/>
        <end position="95"/>
    </location>
</feature>
<keyword evidence="2" id="KW-0732">Signal</keyword>
<proteinExistence type="predicted"/>
<keyword evidence="4" id="KW-1185">Reference proteome</keyword>
<comment type="caution">
    <text evidence="3">The sequence shown here is derived from an EMBL/GenBank/DDBJ whole genome shotgun (WGS) entry which is preliminary data.</text>
</comment>
<evidence type="ECO:0000313" key="4">
    <source>
        <dbReference type="Proteomes" id="UP000642748"/>
    </source>
</evidence>
<gene>
    <name evidence="3" type="ORF">Raf01_29660</name>
</gene>
<feature type="region of interest" description="Disordered" evidence="1">
    <location>
        <begin position="70"/>
        <end position="113"/>
    </location>
</feature>
<reference evidence="3" key="1">
    <citation type="submission" date="2021-01" db="EMBL/GenBank/DDBJ databases">
        <title>Whole genome shotgun sequence of Rugosimonospora africana NBRC 104875.</title>
        <authorList>
            <person name="Komaki H."/>
            <person name="Tamura T."/>
        </authorList>
    </citation>
    <scope>NUCLEOTIDE SEQUENCE</scope>
    <source>
        <strain evidence="3">NBRC 104875</strain>
    </source>
</reference>
<evidence type="ECO:0000256" key="2">
    <source>
        <dbReference type="SAM" id="SignalP"/>
    </source>
</evidence>
<protein>
    <recommendedName>
        <fullName evidence="5">Lipoprotein</fullName>
    </recommendedName>
</protein>
<evidence type="ECO:0000256" key="1">
    <source>
        <dbReference type="SAM" id="MobiDB-lite"/>
    </source>
</evidence>
<dbReference type="AlphaFoldDB" id="A0A8J3QQP8"/>
<sequence length="229" mass="22512">MLLAGPALAGLALAGRALAEPALAGPALAGPTSAGRALSGRALAGRALSGRALAGVALASLVLAGCAQGGSGTPPAGSPAARATVPPPAATATRAGQPSRDASASAVDTPGSAGQATTALIEFGRRGGIAGLVDRLEVRQDGGFTLFRLKPSVNRTGRLTATELADLNRKIDASGFASLPGVENASGNDLFVYHLTYRSWQILAQDGGIAAPLAPVIAALSGIVEKYGS</sequence>